<dbReference type="OrthoDB" id="1054248at2759"/>
<feature type="transmembrane region" description="Helical" evidence="1">
    <location>
        <begin position="36"/>
        <end position="54"/>
    </location>
</feature>
<keyword evidence="1" id="KW-0472">Membrane</keyword>
<keyword evidence="3" id="KW-1185">Reference proteome</keyword>
<proteinExistence type="predicted"/>
<name>A0A9E7G0G3_9LILI</name>
<accession>A0A9E7G0G3</accession>
<evidence type="ECO:0000256" key="1">
    <source>
        <dbReference type="SAM" id="Phobius"/>
    </source>
</evidence>
<keyword evidence="1" id="KW-0812">Transmembrane</keyword>
<organism evidence="2 3">
    <name type="scientific">Musa troglodytarum</name>
    <name type="common">fe'i banana</name>
    <dbReference type="NCBI Taxonomy" id="320322"/>
    <lineage>
        <taxon>Eukaryota</taxon>
        <taxon>Viridiplantae</taxon>
        <taxon>Streptophyta</taxon>
        <taxon>Embryophyta</taxon>
        <taxon>Tracheophyta</taxon>
        <taxon>Spermatophyta</taxon>
        <taxon>Magnoliopsida</taxon>
        <taxon>Liliopsida</taxon>
        <taxon>Zingiberales</taxon>
        <taxon>Musaceae</taxon>
        <taxon>Musa</taxon>
    </lineage>
</organism>
<keyword evidence="1" id="KW-1133">Transmembrane helix</keyword>
<reference evidence="2" key="1">
    <citation type="submission" date="2022-05" db="EMBL/GenBank/DDBJ databases">
        <title>The Musa troglodytarum L. genome provides insights into the mechanism of non-climacteric behaviour and enrichment of carotenoids.</title>
        <authorList>
            <person name="Wang J."/>
        </authorList>
    </citation>
    <scope>NUCLEOTIDE SEQUENCE</scope>
    <source>
        <tissue evidence="2">Leaf</tissue>
    </source>
</reference>
<dbReference type="Proteomes" id="UP001055439">
    <property type="component" value="Chromosome 5"/>
</dbReference>
<evidence type="ECO:0000313" key="2">
    <source>
        <dbReference type="EMBL" id="URE04112.1"/>
    </source>
</evidence>
<sequence>MEVPSASRPSQLESLVLWVQTNYAEPLDSLKQSLRIAYVVFAFCSALFLGALKALVVGPVAALLLILGNVGHSCCPARPRYRKRKISHSAEFSVGASSVRGVKAGYGSSGAPAMLVPSLAPSRSVRETIQEVKMVQ</sequence>
<feature type="non-terminal residue" evidence="2">
    <location>
        <position position="136"/>
    </location>
</feature>
<protein>
    <submittedName>
        <fullName evidence="2">Uncharacterized protein</fullName>
    </submittedName>
</protein>
<dbReference type="EMBL" id="CP097507">
    <property type="protein sequence ID" value="URE04112.1"/>
    <property type="molecule type" value="Genomic_DNA"/>
</dbReference>
<gene>
    <name evidence="2" type="ORF">MUK42_19496</name>
</gene>
<dbReference type="AlphaFoldDB" id="A0A9E7G0G3"/>
<evidence type="ECO:0000313" key="3">
    <source>
        <dbReference type="Proteomes" id="UP001055439"/>
    </source>
</evidence>